<evidence type="ECO:0000259" key="5">
    <source>
        <dbReference type="PROSITE" id="PS51464"/>
    </source>
</evidence>
<sequence>MTENEVIRKIKAISIDSDQRFSFLAKYILQNLIIVPDITIKEMAEYAYTSVATINRFTKFLGLDGYKELIHIIKYFNHNLAGEESIMAGESNNALIVNTYHNIVRSLHETFRLGLKQKETINKVITHLKTAHRIVVFAVGGTYNVAKDFQEKLLRVGFNIIAVNDFHNGYFLAQQLNADDLAFFVSYSGETLDLIKLAKICQQNKTLIVVVCRQSNNTLSNLANYELTISSNESIERLISTTSRFALLFGLDMIYFSLLATDLEHYRRVLEQTLVAKF</sequence>
<dbReference type="Proteomes" id="UP000031565">
    <property type="component" value="Unassembled WGS sequence"/>
</dbReference>
<dbReference type="GO" id="GO:0097367">
    <property type="term" value="F:carbohydrate derivative binding"/>
    <property type="evidence" value="ECO:0007669"/>
    <property type="project" value="InterPro"/>
</dbReference>
<dbReference type="AlphaFoldDB" id="A0A2P6FEX9"/>
<gene>
    <name evidence="6" type="primary">ybbH</name>
    <name evidence="6" type="ORF">SMSRO_SF017870</name>
</gene>
<dbReference type="PROSITE" id="PS51464">
    <property type="entry name" value="SIS"/>
    <property type="match status" value="1"/>
</dbReference>
<name>A0A2P6FEX9_9MOLU</name>
<dbReference type="PANTHER" id="PTHR30514:SF10">
    <property type="entry name" value="MURR_RPIR FAMILY TRANSCRIPTIONAL REGULATOR"/>
    <property type="match status" value="1"/>
</dbReference>
<accession>A0A2P6FEX9</accession>
<dbReference type="GO" id="GO:0003700">
    <property type="term" value="F:DNA-binding transcription factor activity"/>
    <property type="evidence" value="ECO:0007669"/>
    <property type="project" value="InterPro"/>
</dbReference>
<evidence type="ECO:0000256" key="2">
    <source>
        <dbReference type="ARBA" id="ARBA00023125"/>
    </source>
</evidence>
<dbReference type="InterPro" id="IPR009057">
    <property type="entry name" value="Homeodomain-like_sf"/>
</dbReference>
<dbReference type="RefSeq" id="WP_040093820.1">
    <property type="nucleotide sequence ID" value="NZ_CM020866.1"/>
</dbReference>
<dbReference type="SUPFAM" id="SSF53697">
    <property type="entry name" value="SIS domain"/>
    <property type="match status" value="1"/>
</dbReference>
<dbReference type="OrthoDB" id="3684496at2"/>
<protein>
    <submittedName>
        <fullName evidence="6">Putative HTH-type transcriptional regulator YbbH</fullName>
    </submittedName>
</protein>
<proteinExistence type="predicted"/>
<dbReference type="InterPro" id="IPR046348">
    <property type="entry name" value="SIS_dom_sf"/>
</dbReference>
<dbReference type="Gene3D" id="3.40.50.10490">
    <property type="entry name" value="Glucose-6-phosphate isomerase like protein, domain 1"/>
    <property type="match status" value="1"/>
</dbReference>
<reference evidence="6 7" key="1">
    <citation type="journal article" date="2015" name="MBio">
        <title>Genome sequence of the Drosophila melanogaster male-killing Spiroplasma strain MSRO endosymbiont.</title>
        <authorList>
            <person name="Paredes J.C."/>
            <person name="Herren J.K."/>
            <person name="Schupfer F."/>
            <person name="Marin R."/>
            <person name="Claverol S."/>
            <person name="Kuo C.H."/>
            <person name="Lemaitre B."/>
            <person name="Beven L."/>
        </authorList>
    </citation>
    <scope>NUCLEOTIDE SEQUENCE [LARGE SCALE GENOMIC DNA]</scope>
    <source>
        <strain evidence="6 7">MSRO</strain>
    </source>
</reference>
<keyword evidence="3" id="KW-0804">Transcription</keyword>
<dbReference type="Pfam" id="PF01418">
    <property type="entry name" value="HTH_6"/>
    <property type="match status" value="1"/>
</dbReference>
<dbReference type="InterPro" id="IPR036388">
    <property type="entry name" value="WH-like_DNA-bd_sf"/>
</dbReference>
<organism evidence="6 7">
    <name type="scientific">Spiroplasma poulsonii</name>
    <dbReference type="NCBI Taxonomy" id="2138"/>
    <lineage>
        <taxon>Bacteria</taxon>
        <taxon>Bacillati</taxon>
        <taxon>Mycoplasmatota</taxon>
        <taxon>Mollicutes</taxon>
        <taxon>Entomoplasmatales</taxon>
        <taxon>Spiroplasmataceae</taxon>
        <taxon>Spiroplasma</taxon>
    </lineage>
</organism>
<comment type="caution">
    <text evidence="6">The sequence shown here is derived from an EMBL/GenBank/DDBJ whole genome shotgun (WGS) entry which is preliminary data.</text>
</comment>
<dbReference type="EMBL" id="JTLV02000001">
    <property type="protein sequence ID" value="PQM31924.1"/>
    <property type="molecule type" value="Genomic_DNA"/>
</dbReference>
<feature type="domain" description="HTH rpiR-type" evidence="4">
    <location>
        <begin position="4"/>
        <end position="80"/>
    </location>
</feature>
<keyword evidence="2" id="KW-0238">DNA-binding</keyword>
<dbReference type="Pfam" id="PF01380">
    <property type="entry name" value="SIS"/>
    <property type="match status" value="1"/>
</dbReference>
<evidence type="ECO:0000256" key="3">
    <source>
        <dbReference type="ARBA" id="ARBA00023163"/>
    </source>
</evidence>
<dbReference type="InterPro" id="IPR001347">
    <property type="entry name" value="SIS_dom"/>
</dbReference>
<evidence type="ECO:0000256" key="1">
    <source>
        <dbReference type="ARBA" id="ARBA00023015"/>
    </source>
</evidence>
<keyword evidence="7" id="KW-1185">Reference proteome</keyword>
<feature type="domain" description="SIS" evidence="5">
    <location>
        <begin position="124"/>
        <end position="264"/>
    </location>
</feature>
<dbReference type="InterPro" id="IPR035472">
    <property type="entry name" value="RpiR-like_SIS"/>
</dbReference>
<evidence type="ECO:0000313" key="7">
    <source>
        <dbReference type="Proteomes" id="UP000031565"/>
    </source>
</evidence>
<dbReference type="SUPFAM" id="SSF46689">
    <property type="entry name" value="Homeodomain-like"/>
    <property type="match status" value="1"/>
</dbReference>
<dbReference type="GO" id="GO:1901135">
    <property type="term" value="P:carbohydrate derivative metabolic process"/>
    <property type="evidence" value="ECO:0007669"/>
    <property type="project" value="InterPro"/>
</dbReference>
<dbReference type="InterPro" id="IPR047640">
    <property type="entry name" value="RpiR-like"/>
</dbReference>
<dbReference type="InterPro" id="IPR000281">
    <property type="entry name" value="HTH_RpiR"/>
</dbReference>
<evidence type="ECO:0000259" key="4">
    <source>
        <dbReference type="PROSITE" id="PS51071"/>
    </source>
</evidence>
<dbReference type="PROSITE" id="PS51071">
    <property type="entry name" value="HTH_RPIR"/>
    <property type="match status" value="1"/>
</dbReference>
<dbReference type="CDD" id="cd05013">
    <property type="entry name" value="SIS_RpiR"/>
    <property type="match status" value="1"/>
</dbReference>
<dbReference type="GO" id="GO:0003677">
    <property type="term" value="F:DNA binding"/>
    <property type="evidence" value="ECO:0007669"/>
    <property type="project" value="UniProtKB-KW"/>
</dbReference>
<dbReference type="PANTHER" id="PTHR30514">
    <property type="entry name" value="GLUCOKINASE"/>
    <property type="match status" value="1"/>
</dbReference>
<dbReference type="STRING" id="2138.SMSRO_v1c16210"/>
<dbReference type="Gene3D" id="1.10.10.10">
    <property type="entry name" value="Winged helix-like DNA-binding domain superfamily/Winged helix DNA-binding domain"/>
    <property type="match status" value="1"/>
</dbReference>
<evidence type="ECO:0000313" key="6">
    <source>
        <dbReference type="EMBL" id="PQM31924.1"/>
    </source>
</evidence>
<keyword evidence="1" id="KW-0805">Transcription regulation</keyword>